<dbReference type="SMART" id="SM00668">
    <property type="entry name" value="CTLH"/>
    <property type="match status" value="1"/>
</dbReference>
<dbReference type="InterPro" id="IPR013144">
    <property type="entry name" value="CRA_dom"/>
</dbReference>
<comment type="subunit">
    <text evidence="14">Component of the small nucleolar ribonucleoprotein particles containing H/ACA-type snoRNAs (H/ACA snoRNPs).</text>
</comment>
<sequence>MAVAVAKEEMDYSIKPEASASKIDTSEWPLLLKNYDKLLVRTGHFTPIPAGSTPLKRDLKSYINSGVINLDKPSNPSSHEVVAWMKRILRAEKTGHSGTLDPKVTGCLIVCIDRATRLVKSQQGAGKEYVCVIRLHDKIPGGEAQFKRALETLTGALFQRPPLISAVKRQLRIRTIHESKLYEFDNERHLGVFWVSCEAGTYIRTLCVHLGLLLGVGAHMQELRRVRSGAMDENSGMVTLHDVLDAQWMYDNQRDESYLRKVIKPLETLLTTYKRIVVKDSAVNAVCYGAKLMVPGLLRFEAGIEVNEEVVLMTTKGEAIAIGIAQMSTVELSTCDHGVVAKVKRCIMERDLYPRRWGLGPVALEKKKLKSAGKLDKYGRANEATPAKWKNDYKDYSAPEEEGAQAVAQPVAQEETATPAEQTETPSSPNKMDDQPLLRLPHELARRNFKSVQRLVEREKEYVLPALKETANASLSNEQTPDQALAALDAMISRMQGLKRKMENLHQEERKIQEQSRKRIQHLEKLHQIPSLADVQYDQWARVRLDRLMIDHMLRSGYIKSAQQLAREKGIEDLVDLNVFVQCQRIAESLRTGETKDALQWCGENKAALKKSQYNLEFELRLQQYIEMVRAGHKERFNDAMIHAKRYLAPYLETQSVEIHRAAGLLAFPPDTKAEPYKSMYAHERWAYLSDLFVRTHHELLSLSSRPLLHIALSAGLSALKTPSCHSAYTSSSSNSLSTTTSVCPICSTELNELARNMPYAHHTKSYVENDPIVLPNGRIYGQQRLLEMSKKVGCVEVGKVKDPTTGEVFNEGDMKKVYIM</sequence>
<dbReference type="InterPro" id="IPR002478">
    <property type="entry name" value="PUA"/>
</dbReference>
<dbReference type="VEuPathDB" id="FungiDB:M747DRAFT_237281"/>
<keyword evidence="20" id="KW-0175">Coiled coil</keyword>
<dbReference type="PANTHER" id="PTHR23127:SF0">
    <property type="entry name" value="H_ACA RIBONUCLEOPROTEIN COMPLEX SUBUNIT DKC1"/>
    <property type="match status" value="1"/>
</dbReference>
<dbReference type="InterPro" id="IPR012960">
    <property type="entry name" value="Dyskerin-like"/>
</dbReference>
<comment type="catalytic activity">
    <reaction evidence="2">
        <text>uridine in snRNA = pseudouridine in snRNA</text>
        <dbReference type="Rhea" id="RHEA:51124"/>
        <dbReference type="Rhea" id="RHEA-COMP:12891"/>
        <dbReference type="Rhea" id="RHEA-COMP:12892"/>
        <dbReference type="ChEBI" id="CHEBI:65314"/>
        <dbReference type="ChEBI" id="CHEBI:65315"/>
    </reaction>
</comment>
<keyword evidence="24" id="KW-0812">Transmembrane</keyword>
<dbReference type="GO" id="GO:0003723">
    <property type="term" value="F:RNA binding"/>
    <property type="evidence" value="ECO:0007669"/>
    <property type="project" value="InterPro"/>
</dbReference>
<evidence type="ECO:0000256" key="16">
    <source>
        <dbReference type="ARBA" id="ARBA00077661"/>
    </source>
</evidence>
<dbReference type="GO" id="GO:1990481">
    <property type="term" value="P:mRNA pseudouridine synthesis"/>
    <property type="evidence" value="ECO:0007669"/>
    <property type="project" value="TreeGrafter"/>
</dbReference>
<dbReference type="GO" id="GO:0031120">
    <property type="term" value="P:snRNA pseudouridine synthesis"/>
    <property type="evidence" value="ECO:0007669"/>
    <property type="project" value="TreeGrafter"/>
</dbReference>
<name>A0A505ICT2_ASPNG</name>
<dbReference type="InterPro" id="IPR024964">
    <property type="entry name" value="CTLH/CRA"/>
</dbReference>
<dbReference type="InterPro" id="IPR006595">
    <property type="entry name" value="CTLH_C"/>
</dbReference>
<dbReference type="SUPFAM" id="SSF55120">
    <property type="entry name" value="Pseudouridine synthase"/>
    <property type="match status" value="1"/>
</dbReference>
<dbReference type="PROSITE" id="PS51867">
    <property type="entry name" value="ZF_RING_GID"/>
    <property type="match status" value="1"/>
</dbReference>
<dbReference type="GO" id="GO:0031118">
    <property type="term" value="P:rRNA pseudouridine synthesis"/>
    <property type="evidence" value="ECO:0007669"/>
    <property type="project" value="TreeGrafter"/>
</dbReference>
<evidence type="ECO:0000313" key="25">
    <source>
        <dbReference type="Proteomes" id="UP000197666"/>
    </source>
</evidence>
<dbReference type="GO" id="GO:0008270">
    <property type="term" value="F:zinc ion binding"/>
    <property type="evidence" value="ECO:0007669"/>
    <property type="project" value="UniProtKB-KW"/>
</dbReference>
<dbReference type="InterPro" id="IPR015947">
    <property type="entry name" value="PUA-like_sf"/>
</dbReference>
<dbReference type="PROSITE" id="PS50890">
    <property type="entry name" value="PUA"/>
    <property type="match status" value="1"/>
</dbReference>
<comment type="catalytic activity">
    <reaction evidence="3">
        <text>uridine in 5S rRNA = pseudouridine in 5S rRNA</text>
        <dbReference type="Rhea" id="RHEA:47036"/>
        <dbReference type="Rhea" id="RHEA-COMP:11730"/>
        <dbReference type="Rhea" id="RHEA-COMP:11731"/>
        <dbReference type="ChEBI" id="CHEBI:65314"/>
        <dbReference type="ChEBI" id="CHEBI:65315"/>
    </reaction>
</comment>
<dbReference type="Pfam" id="PF01509">
    <property type="entry name" value="TruB_N"/>
    <property type="match status" value="1"/>
</dbReference>
<evidence type="ECO:0000256" key="8">
    <source>
        <dbReference type="ARBA" id="ARBA00018741"/>
    </source>
</evidence>
<dbReference type="SMART" id="SM01136">
    <property type="entry name" value="DKCLD"/>
    <property type="match status" value="1"/>
</dbReference>
<dbReference type="InterPro" id="IPR002501">
    <property type="entry name" value="PsdUridine_synth_N"/>
</dbReference>
<dbReference type="Pfam" id="PF08068">
    <property type="entry name" value="DKCLD"/>
    <property type="match status" value="1"/>
</dbReference>
<dbReference type="InterPro" id="IPR020103">
    <property type="entry name" value="PsdUridine_synth_cat_dom_sf"/>
</dbReference>
<dbReference type="GO" id="GO:0061630">
    <property type="term" value="F:ubiquitin protein ligase activity"/>
    <property type="evidence" value="ECO:0007669"/>
    <property type="project" value="InterPro"/>
</dbReference>
<evidence type="ECO:0000256" key="1">
    <source>
        <dbReference type="ARBA" id="ARBA00001166"/>
    </source>
</evidence>
<dbReference type="Pfam" id="PF10607">
    <property type="entry name" value="CTLH"/>
    <property type="match status" value="1"/>
</dbReference>
<dbReference type="NCBIfam" id="TIGR00451">
    <property type="entry name" value="unchar_dom_2"/>
    <property type="match status" value="1"/>
</dbReference>
<comment type="function">
    <text evidence="4">Involved in the proteasome-dependent degradation of fructose-1,6-bisphosphatase.</text>
</comment>
<dbReference type="Gene3D" id="2.30.130.10">
    <property type="entry name" value="PUA domain"/>
    <property type="match status" value="1"/>
</dbReference>
<keyword evidence="19" id="KW-0479">Metal-binding</keyword>
<dbReference type="InterPro" id="IPR044063">
    <property type="entry name" value="ZF_RING_GID"/>
</dbReference>
<feature type="domain" description="RING-Gid-type" evidence="23">
    <location>
        <begin position="744"/>
        <end position="806"/>
    </location>
</feature>
<keyword evidence="10" id="KW-0493">Microtubule</keyword>
<dbReference type="SMART" id="SM00359">
    <property type="entry name" value="PUA"/>
    <property type="match status" value="1"/>
</dbReference>
<evidence type="ECO:0000256" key="14">
    <source>
        <dbReference type="ARBA" id="ARBA00062786"/>
    </source>
</evidence>
<evidence type="ECO:0000256" key="3">
    <source>
        <dbReference type="ARBA" id="ARBA00001896"/>
    </source>
</evidence>
<dbReference type="CDD" id="cd02572">
    <property type="entry name" value="PseudoU_synth_hDyskerin"/>
    <property type="match status" value="1"/>
</dbReference>
<evidence type="ECO:0000256" key="15">
    <source>
        <dbReference type="ARBA" id="ARBA00072225"/>
    </source>
</evidence>
<accession>A0A505ICT2</accession>
<dbReference type="InterPro" id="IPR004521">
    <property type="entry name" value="Uncharacterised_CHP00451"/>
</dbReference>
<evidence type="ECO:0000256" key="20">
    <source>
        <dbReference type="SAM" id="Coils"/>
    </source>
</evidence>
<feature type="region of interest" description="Disordered" evidence="21">
    <location>
        <begin position="398"/>
        <end position="436"/>
    </location>
</feature>
<evidence type="ECO:0000259" key="23">
    <source>
        <dbReference type="PROSITE" id="PS51867"/>
    </source>
</evidence>
<dbReference type="AlphaFoldDB" id="A0A505ICT2"/>
<comment type="function">
    <text evidence="13">Catalytic subunit of H/ACA small nucleolar ribonucleoprotein (H/ACA snoRNP) complex, which catalyzes pseudouridylation of rRNA. This involves the isomerization of uridine such that the ribose is subsequently attached to C5, instead of the normal N1. Pseudouridine ('psi') residues may serve to stabilize the conformation of rRNAs and play a central role in ribosomal RNA processing. The H/ACA snoRNP complex also mediates pseudouridylation of other types of RNAs. Catalyzes pseudouridylation at position 93 in U2 snRNA. Also catalyzes pseudouridylation of mRNAs; H/ACA-type snoRNAs probably guide pseudouridylation of mRNAs.</text>
</comment>
<dbReference type="InterPro" id="IPR006594">
    <property type="entry name" value="LisH"/>
</dbReference>
<evidence type="ECO:0000256" key="7">
    <source>
        <dbReference type="ARBA" id="ARBA00017917"/>
    </source>
</evidence>
<evidence type="ECO:0000256" key="19">
    <source>
        <dbReference type="PROSITE-ProRule" id="PRU01215"/>
    </source>
</evidence>
<dbReference type="Pfam" id="PF16198">
    <property type="entry name" value="TruB_C_2"/>
    <property type="match status" value="1"/>
</dbReference>
<evidence type="ECO:0000313" key="24">
    <source>
        <dbReference type="EMBL" id="TPR10877.1"/>
    </source>
</evidence>
<evidence type="ECO:0000256" key="13">
    <source>
        <dbReference type="ARBA" id="ARBA00056777"/>
    </source>
</evidence>
<dbReference type="NCBIfam" id="NF003280">
    <property type="entry name" value="PRK04270.1"/>
    <property type="match status" value="1"/>
</dbReference>
<evidence type="ECO:0000256" key="10">
    <source>
        <dbReference type="ARBA" id="ARBA00022701"/>
    </source>
</evidence>
<dbReference type="Proteomes" id="UP000197666">
    <property type="component" value="Unassembled WGS sequence"/>
</dbReference>
<evidence type="ECO:0000256" key="4">
    <source>
        <dbReference type="ARBA" id="ARBA00002343"/>
    </source>
</evidence>
<evidence type="ECO:0000259" key="22">
    <source>
        <dbReference type="PROSITE" id="PS50897"/>
    </source>
</evidence>
<dbReference type="PANTHER" id="PTHR23127">
    <property type="entry name" value="CENTROMERE/MICROTUBULE BINDING PROTEIN CBF5"/>
    <property type="match status" value="1"/>
</dbReference>
<gene>
    <name evidence="24" type="ORF">CAN33_0036535</name>
</gene>
<dbReference type="VEuPathDB" id="FungiDB:M747DRAFT_236884"/>
<dbReference type="InterPro" id="IPR036974">
    <property type="entry name" value="PUA_sf"/>
</dbReference>
<evidence type="ECO:0000256" key="12">
    <source>
        <dbReference type="ARBA" id="ARBA00023274"/>
    </source>
</evidence>
<keyword evidence="19" id="KW-0862">Zinc</keyword>
<feature type="coiled-coil region" evidence="20">
    <location>
        <begin position="488"/>
        <end position="525"/>
    </location>
</feature>
<dbReference type="GO" id="GO:0005874">
    <property type="term" value="C:microtubule"/>
    <property type="evidence" value="ECO:0007669"/>
    <property type="project" value="UniProtKB-KW"/>
</dbReference>
<dbReference type="FunFam" id="3.30.2350.10:FF:000001">
    <property type="entry name" value="H/ACA ribonucleoprotein complex subunit CBF5"/>
    <property type="match status" value="1"/>
</dbReference>
<feature type="zinc finger region" description="RING-Gid-type" evidence="19">
    <location>
        <begin position="744"/>
        <end position="806"/>
    </location>
</feature>
<dbReference type="Pfam" id="PF01472">
    <property type="entry name" value="PUA"/>
    <property type="match status" value="1"/>
</dbReference>
<dbReference type="CDD" id="cd21148">
    <property type="entry name" value="PUA_Cbf5"/>
    <property type="match status" value="1"/>
</dbReference>
<comment type="subcellular location">
    <subcellularLocation>
        <location evidence="5">Nucleus</location>
        <location evidence="5">Nucleolus</location>
    </subcellularLocation>
</comment>
<evidence type="ECO:0000256" key="9">
    <source>
        <dbReference type="ARBA" id="ARBA00019272"/>
    </source>
</evidence>
<keyword evidence="12" id="KW-0687">Ribonucleoprotein</keyword>
<dbReference type="VEuPathDB" id="FungiDB:An17g02170"/>
<organism evidence="24 25">
    <name type="scientific">Aspergillus niger</name>
    <dbReference type="NCBI Taxonomy" id="5061"/>
    <lineage>
        <taxon>Eukaryota</taxon>
        <taxon>Fungi</taxon>
        <taxon>Dikarya</taxon>
        <taxon>Ascomycota</taxon>
        <taxon>Pezizomycotina</taxon>
        <taxon>Eurotiomycetes</taxon>
        <taxon>Eurotiomycetidae</taxon>
        <taxon>Eurotiales</taxon>
        <taxon>Aspergillaceae</taxon>
        <taxon>Aspergillus</taxon>
        <taxon>Aspergillus subgen. Circumdati</taxon>
    </lineage>
</organism>
<dbReference type="VEuPathDB" id="FungiDB:ATCC64974_65840"/>
<dbReference type="Gene3D" id="3.30.2350.10">
    <property type="entry name" value="Pseudouridine synthase"/>
    <property type="match status" value="1"/>
</dbReference>
<comment type="similarity">
    <text evidence="6">Belongs to the pseudouridine synthase TruB family.</text>
</comment>
<reference evidence="25" key="1">
    <citation type="submission" date="2018-10" db="EMBL/GenBank/DDBJ databases">
        <title>FDA dAtabase for Regulatory Grade micrObial Sequences (FDA-ARGOS): Supporting development and validation of Infectious Disease Dx tests.</title>
        <authorList>
            <person name="Kerrigan L."/>
            <person name="Tallon L."/>
            <person name="Sadzewicz L."/>
            <person name="Sengamalay N."/>
            <person name="Ott S."/>
            <person name="Godinez A."/>
            <person name="Nagaraj S."/>
            <person name="Vavikolanu K."/>
            <person name="Nadendla S."/>
            <person name="George J."/>
            <person name="Sichtig H."/>
        </authorList>
    </citation>
    <scope>NUCLEOTIDE SEQUENCE [LARGE SCALE GENOMIC DNA]</scope>
    <source>
        <strain evidence="25">FDAARGOS_311</strain>
    </source>
</reference>
<dbReference type="PROSITE" id="PS50896">
    <property type="entry name" value="LISH"/>
    <property type="match status" value="1"/>
</dbReference>
<dbReference type="VEuPathDB" id="FungiDB:ASPNIDRAFT2_1185693"/>
<protein>
    <recommendedName>
        <fullName evidence="9">H/ACA ribonucleoprotein complex subunit CBF5</fullName>
    </recommendedName>
    <alternativeName>
        <fullName evidence="16">Centromere-binding factor 5</fullName>
    </alternativeName>
    <alternativeName>
        <fullName evidence="15">H/ACA ribonucleoprotein complex subunit cbf5</fullName>
    </alternativeName>
    <alternativeName>
        <fullName evidence="18">H/ACA snoRNP protein CBF5</fullName>
    </alternativeName>
    <alternativeName>
        <fullName evidence="17">Small nucleolar RNP protein CBF5</fullName>
    </alternativeName>
    <alternativeName>
        <fullName evidence="7 8">protein FYV10</fullName>
    </alternativeName>
</protein>
<keyword evidence="19" id="KW-0863">Zinc-finger</keyword>
<evidence type="ECO:0000256" key="21">
    <source>
        <dbReference type="SAM" id="MobiDB-lite"/>
    </source>
</evidence>
<dbReference type="GO" id="GO:0000495">
    <property type="term" value="P:box H/ACA sno(s)RNA 3'-end processing"/>
    <property type="evidence" value="ECO:0007669"/>
    <property type="project" value="TreeGrafter"/>
</dbReference>
<dbReference type="VEuPathDB" id="FungiDB:ATCC64974_65850"/>
<dbReference type="InterPro" id="IPR004802">
    <property type="entry name" value="tRNA_PsdUridine_synth_B_fam"/>
</dbReference>
<dbReference type="VEuPathDB" id="FungiDB:An17g02160"/>
<evidence type="ECO:0000256" key="6">
    <source>
        <dbReference type="ARBA" id="ARBA00008999"/>
    </source>
</evidence>
<feature type="compositionally biased region" description="Low complexity" evidence="21">
    <location>
        <begin position="404"/>
        <end position="426"/>
    </location>
</feature>
<comment type="caution">
    <text evidence="24">The sequence shown here is derived from an EMBL/GenBank/DDBJ whole genome shotgun (WGS) entry which is preliminary data.</text>
</comment>
<keyword evidence="24" id="KW-0472">Membrane</keyword>
<dbReference type="NCBIfam" id="TIGR00425">
    <property type="entry name" value="CBF5"/>
    <property type="match status" value="1"/>
</dbReference>
<evidence type="ECO:0000256" key="11">
    <source>
        <dbReference type="ARBA" id="ARBA00023235"/>
    </source>
</evidence>
<dbReference type="GO" id="GO:0031429">
    <property type="term" value="C:box H/ACA snoRNP complex"/>
    <property type="evidence" value="ECO:0007669"/>
    <property type="project" value="TreeGrafter"/>
</dbReference>
<evidence type="ECO:0000256" key="2">
    <source>
        <dbReference type="ARBA" id="ARBA00001832"/>
    </source>
</evidence>
<keyword evidence="11" id="KW-0413">Isomerase</keyword>
<evidence type="ECO:0000256" key="5">
    <source>
        <dbReference type="ARBA" id="ARBA00004604"/>
    </source>
</evidence>
<feature type="domain" description="CTLH" evidence="22">
    <location>
        <begin position="579"/>
        <end position="636"/>
    </location>
</feature>
<dbReference type="GO" id="GO:0009982">
    <property type="term" value="F:pseudouridine synthase activity"/>
    <property type="evidence" value="ECO:0007669"/>
    <property type="project" value="InterPro"/>
</dbReference>
<dbReference type="VEuPathDB" id="FungiDB:ASPNIDRAFT2_1152655"/>
<evidence type="ECO:0000256" key="18">
    <source>
        <dbReference type="ARBA" id="ARBA00082909"/>
    </source>
</evidence>
<dbReference type="InterPro" id="IPR032819">
    <property type="entry name" value="TruB_C"/>
</dbReference>
<proteinExistence type="inferred from homology"/>
<dbReference type="SMART" id="SM00757">
    <property type="entry name" value="CRA"/>
    <property type="match status" value="1"/>
</dbReference>
<dbReference type="SUPFAM" id="SSF88697">
    <property type="entry name" value="PUA domain-like"/>
    <property type="match status" value="1"/>
</dbReference>
<dbReference type="EMBL" id="NKJJ02000012">
    <property type="protein sequence ID" value="TPR10877.1"/>
    <property type="molecule type" value="Genomic_DNA"/>
</dbReference>
<dbReference type="PROSITE" id="PS50897">
    <property type="entry name" value="CTLH"/>
    <property type="match status" value="1"/>
</dbReference>
<comment type="catalytic activity">
    <reaction evidence="1">
        <text>a uridine in mRNA = a pseudouridine in mRNA</text>
        <dbReference type="Rhea" id="RHEA:56644"/>
        <dbReference type="Rhea" id="RHEA-COMP:14658"/>
        <dbReference type="Rhea" id="RHEA-COMP:14659"/>
        <dbReference type="ChEBI" id="CHEBI:65314"/>
        <dbReference type="ChEBI" id="CHEBI:65315"/>
    </reaction>
</comment>
<evidence type="ECO:0000256" key="17">
    <source>
        <dbReference type="ARBA" id="ARBA00081789"/>
    </source>
</evidence>